<dbReference type="GO" id="GO:0003824">
    <property type="term" value="F:catalytic activity"/>
    <property type="evidence" value="ECO:0007669"/>
    <property type="project" value="UniProtKB-ARBA"/>
</dbReference>
<dbReference type="NCBIfam" id="TIGR01901">
    <property type="entry name" value="adhes_NPXG"/>
    <property type="match status" value="1"/>
</dbReference>
<dbReference type="Pfam" id="PF05860">
    <property type="entry name" value="TPS"/>
    <property type="match status" value="1"/>
</dbReference>
<dbReference type="PATRIC" id="fig|707241.3.peg.361"/>
<dbReference type="Gene3D" id="2.160.20.10">
    <property type="entry name" value="Single-stranded right-handed beta-helix, Pectin lyase-like"/>
    <property type="match status" value="1"/>
</dbReference>
<dbReference type="Proteomes" id="UP000009045">
    <property type="component" value="Chromosome"/>
</dbReference>
<evidence type="ECO:0000313" key="4">
    <source>
        <dbReference type="EMBL" id="AEH77638.1"/>
    </source>
</evidence>
<sequence length="3041" mass="303616">MKNGFKRSISGLLAAVLAFQPMLVRAGEIVHVRPDTARPRVDRAHNGTTILNIDTPNAAGVSHDQYRKFSAGDLILNNSPTNVTTELGGWIEGNPNLKPANPAKLWIGEVVGGSAAELNGMLEVGGPTMDVVLANEYGITCSGCGFINTGRATLTTGAPALNAAGGLDRFDVRQGTVTITGAGLNPESRVGASDTGRVDVIARAAAIYGRMRAKGLNVVSGANAVKYDWSYDPATGKVTGVAPQDGIGAAPALAVDVSALGGMYADAIQMIATERGVGVRIDGEMASGSSLSLSSAGRLSLGSSSGVGLKARQKVIVRSDGPLLLEGSVTSEQGDLVDIRTGGALTFTGQASGGNILLESAGAANVAAAVAARGKLTLRSTGSSLAVGADAALSARSAVLTAGGNLTLKGSLDAGGAVELAAGETLEAGAGAKVSAGSLRLGGTAVATAGLLKAAGALAVTAGSGGLANNGELSGESVAIASTGNASNSGAILAARDLRIESLDSIANSGSLAGASATFVATRDTANSGTIAAAGALDISAGLRLSATAGSKISGGTVALSGGTVETAGTIVANAALTIEAAAGGLSNRGTVQAATTGIRSAAALLNEGQIGGRDEVAIAAAADLGNEGVISSLGTVRLQSGATMALGKNSETSGGNVALSAAALHSAGTVVADAALTIAAGGGGIGNSGLLAGETVNATAKGQLANSGAISGRSAVSLGAAASLLVSGSITSEGTIGLSAEQTLSTMAAAEIAGQSVALTGGSVRSAGTVVADAALEIVSASGGIVNSGTLVGARAVAGTGGSFRNEGAVAGSTELLIAATDIRNSGVLSSNGLVLLKAARSVVTDDGSRVAGGAVDVSGESLATAGVILAETTLRLASGSGGTASSATISASTAELVSTGEVGNAGVVEGIDKVIIGAAAVTNDGTLLSRGRVGIDADRTVATGRGSGIQAGAVAIDAASVATAGTIVADRTLEIVADSGGIGNSGTLIGGSARFETTAAFRNDGRIVGAQDLFAAAENITNSGVLAGDGAIRLDAGKTLTTTADARIDGGAVDLAAERILSAGTTLADTGLNVSAGTGGLFNSGSLVSSSTTLASGAAIDNQGNIEGTSALTIAAATVFAATEDSSIRAGDAAISADAVDIAGKLAATGLLAVNAGSGGLKSSGTLSGGSIDLVSAGTFANTGLVSGGDTLTIAAAAPFINAAALVSGRDLAIYNDQILNNGGVIWANGSITLAANAALDPADVVQNTDGRIEALQGDLTIRANEVYNVGTAPTIGSSQIIKWLEKGSAGTTEPAEEILKLIDPAYLDADGNIKPSHAGAYAALWADLVSGGSLLSATSRSIVKPSVTTPSGTALAAAFAGIWPDMLARANAAGTPDPAAAIKELVSDTAFASNGDILPQNAAAYAALWDTLASGGTTVTDDVKAILKPTSLEVEGTGTDPATGETATVYSNRLVAAATSPWNAMTAGSGAAYDIVKILYQDRFQDDGVLAELVTGGSIDIKAGKVENIYGNISAAENIVITADDVKNQALGASQFLVEVHKRPDCFTCHEGKVEFYDTFGGRIEANGTVAISGNLENVTLPSSELSTKDVLDKLNAYIAERQAAGDPDMAGVPPASDKNFELTETRTDDYTAPVAGNGSEVRKVEGTDLGSETKVDTGPPAKFDPLSPIAVNRYGPVVVDPLAPVAVDRPAPASVALPGTPTVIPVDTAVLSEKLLPVVPLRPSLSPTASVDALLVAGLTTLAETDPEFTQYANFVTSDYLMSEGRLAYRDDLVNNGRETILAALKRAGERVPVPAFDYLDKPVQVPAPDGSGSRTVYPKAVPLSLDATGALIQGRDVAIASGSLTSSGTIAGSRSLTVSAGTVSVDSGRLIAESGALTLSALDAASFENATISGGSVALVTGGELLAAGTSIVSAGDLSIYGNAGVTLTGLERSFAGTWANGTFETVDQQLSTLQSGGDLAIVSGGALTLAGVTGDAAGALSLAAAGDLVLSAVESTTAFQRSGRRSSLDISTVASSATKLNAGGDLSALAGGSAVLVGTALDSGGSIRLAAKDEVVLAAAQDIYSYDAKTQKKSLFKKKSTSVSKARVTNEGVSIAAAGDVDVIAETGDFVTAGSRFVSAGGDIGLSATEGDIYAGAYTDIFQESRTTKKSYFFGLFGSTTNSSAESRFSTGTDALAALDLTLVSGADTTLVGAHLAAGGNLSVDTGGDFKVEAAIDSERKAFFSNNLGLVTMTTITERSFRETAKLSSFEAGGAVDFSIGGQANLSLYNQAGVDPANPGDLYPEELLAIAGLAFIEAGLANEYFYDKQVALSPAFKALVAVAVANFVAPAIVGTVLPGLSGWAVAAAEAFTSSFIVESLDGIVSGNYDIGEILKGAAFSGATAGLKDAVNLSALGIDTEGLLNESLLGGFGNGQLTLGGILDGALDGAIGSGLTSLVYGTDFGSGFSQALLSTVVNLALADVQGGIGDLGLGEGTLPSALLHGLAGCAAAEAQGGNCAAGAAGAVAQSFFAGSLKGTTLSDQEQRDRAELIGAVAGYLLSGGDADNVNLAAAIAVSALTNNRQLHRTEVEWINENAGAFISWMCRMKNVCDLTREQALGILAAETLDGVSDAFGVYGGPGRRANYKDEARAFIAQSYVGPIYVDGQTMFGQLDSGSSEYRNTLLNAETALSNLALYDYATAQSAWPQDYTAAMSFLHEALNDFADVPTSIEAQAFVAALSSSPDRTRSIFAAYGASNIRAAEPTIAAAYGIKKLLAALPSESRSAAAIGFAEGTTGRTGLTPEEVENAVLNGTWGPVAGVALEEALFGDLLTRGMTVVALSSGRRVLQDPDGKQYDTVAEARQAVEAPEGGLPTGYSRNADGTISGPRGGSYTVAGTDLDGQQVYRDTSGRYYTLVGGRKAQVPNPSTNPNVSITRKYKHHQEYVNDVSAQLSSQGYTVENDVTFGSLCKTGSCKPDIVYRRPGETQVSGIIEIKTGNGPNTSSQMSIFPQISSGDAVPSGPVAERLRLIPNVPLRDQGYPNGIPVFQISAPGL</sequence>
<evidence type="ECO:0000256" key="2">
    <source>
        <dbReference type="SAM" id="SignalP"/>
    </source>
</evidence>
<name>F7X8L0_SINMM</name>
<proteinExistence type="predicted"/>
<keyword evidence="2" id="KW-0732">Signal</keyword>
<dbReference type="SMART" id="SM00912">
    <property type="entry name" value="Haemagg_act"/>
    <property type="match status" value="1"/>
</dbReference>
<reference evidence="4 5" key="1">
    <citation type="journal article" date="2011" name="J. Biotechnol.">
        <title>The complete genome sequence of the dominant Sinorhizobium meliloti field isolate SM11 extends the S. meliloti pan-genome.</title>
        <authorList>
            <person name="Schneiker-Bekel S."/>
            <person name="Wibberg D."/>
            <person name="Bekel T."/>
            <person name="Blom J."/>
            <person name="Linke B."/>
            <person name="Neuweger H."/>
            <person name="Stiens M."/>
            <person name="Vorholter F.J."/>
            <person name="Weidner S."/>
            <person name="Goesmann A."/>
            <person name="Puhler A."/>
            <person name="Schluter A."/>
        </authorList>
    </citation>
    <scope>NUCLEOTIDE SEQUENCE [LARGE SCALE GENOMIC DNA]</scope>
    <source>
        <strain evidence="4 5">SM11</strain>
    </source>
</reference>
<dbReference type="Pfam" id="PF13332">
    <property type="entry name" value="Fil_haemagg_2"/>
    <property type="match status" value="2"/>
</dbReference>
<feature type="domain" description="Filamentous haemagglutinin FhaB/tRNA nuclease CdiA-like TPS" evidence="3">
    <location>
        <begin position="45"/>
        <end position="164"/>
    </location>
</feature>
<evidence type="ECO:0000313" key="5">
    <source>
        <dbReference type="Proteomes" id="UP000009045"/>
    </source>
</evidence>
<dbReference type="InterPro" id="IPR012334">
    <property type="entry name" value="Pectin_lyas_fold"/>
</dbReference>
<dbReference type="InterPro" id="IPR008638">
    <property type="entry name" value="FhaB/CdiA-like_TPS"/>
</dbReference>
<organism evidence="4 5">
    <name type="scientific">Sinorhizobium meliloti (strain SM11)</name>
    <dbReference type="NCBI Taxonomy" id="707241"/>
    <lineage>
        <taxon>Bacteria</taxon>
        <taxon>Pseudomonadati</taxon>
        <taxon>Pseudomonadota</taxon>
        <taxon>Alphaproteobacteria</taxon>
        <taxon>Hyphomicrobiales</taxon>
        <taxon>Rhizobiaceae</taxon>
        <taxon>Sinorhizobium/Ensifer group</taxon>
        <taxon>Sinorhizobium</taxon>
    </lineage>
</organism>
<dbReference type="HOGENOM" id="CLU_225973_0_0_5"/>
<dbReference type="InterPro" id="IPR011050">
    <property type="entry name" value="Pectin_lyase_fold/virulence"/>
</dbReference>
<dbReference type="InterPro" id="IPR025157">
    <property type="entry name" value="Hemagglutinin_rpt"/>
</dbReference>
<protein>
    <submittedName>
        <fullName evidence="4">Filamentous hemagglutinin family protein</fullName>
    </submittedName>
</protein>
<feature type="region of interest" description="Disordered" evidence="1">
    <location>
        <begin position="2851"/>
        <end position="2884"/>
    </location>
</feature>
<accession>F7X8L0</accession>
<dbReference type="KEGG" id="smx:SM11_chr0355"/>
<evidence type="ECO:0000256" key="1">
    <source>
        <dbReference type="SAM" id="MobiDB-lite"/>
    </source>
</evidence>
<dbReference type="RefSeq" id="WP_014529043.1">
    <property type="nucleotide sequence ID" value="NC_017325.1"/>
</dbReference>
<feature type="signal peptide" evidence="2">
    <location>
        <begin position="1"/>
        <end position="26"/>
    </location>
</feature>
<dbReference type="EMBL" id="CP001830">
    <property type="protein sequence ID" value="AEH77638.1"/>
    <property type="molecule type" value="Genomic_DNA"/>
</dbReference>
<evidence type="ECO:0000259" key="3">
    <source>
        <dbReference type="SMART" id="SM00912"/>
    </source>
</evidence>
<feature type="chain" id="PRO_5003365563" evidence="2">
    <location>
        <begin position="27"/>
        <end position="3041"/>
    </location>
</feature>
<dbReference type="SUPFAM" id="SSF51126">
    <property type="entry name" value="Pectin lyase-like"/>
    <property type="match status" value="1"/>
</dbReference>
<gene>
    <name evidence="4" type="primary">fhaB</name>
    <name evidence="4" type="ordered locus">SM11_chr0355</name>
</gene>